<sequence length="177" mass="20679">MAESWESVPDRELLNTKPAQTEIILNQIQLIYLNKNVVENCEFLLVPHQGRNAISGNLSYKRSLEKLNIRFKMDFEKPDRTRLSMLDYRLDACSVLNGDVKKNKFIKLILSILHKQKDFVKRCPVEKNKTYSLNMLEAENVQFPLPNLKFIVTTTLYDEANKERIHEIIVKGATKRK</sequence>
<dbReference type="InterPro" id="IPR010512">
    <property type="entry name" value="DUF1091"/>
</dbReference>
<dbReference type="VEuPathDB" id="VectorBase:MDOA016864"/>
<dbReference type="EnsemblMetazoa" id="MDOA016864-RA">
    <property type="protein sequence ID" value="MDOA016864-PA"/>
    <property type="gene ID" value="MDOA016864"/>
</dbReference>
<accession>A0A1I8NL21</accession>
<dbReference type="AlphaFoldDB" id="A0A1I8NL21"/>
<organism evidence="1">
    <name type="scientific">Musca domestica</name>
    <name type="common">House fly</name>
    <dbReference type="NCBI Taxonomy" id="7370"/>
    <lineage>
        <taxon>Eukaryota</taxon>
        <taxon>Metazoa</taxon>
        <taxon>Ecdysozoa</taxon>
        <taxon>Arthropoda</taxon>
        <taxon>Hexapoda</taxon>
        <taxon>Insecta</taxon>
        <taxon>Pterygota</taxon>
        <taxon>Neoptera</taxon>
        <taxon>Endopterygota</taxon>
        <taxon>Diptera</taxon>
        <taxon>Brachycera</taxon>
        <taxon>Muscomorpha</taxon>
        <taxon>Muscoidea</taxon>
        <taxon>Muscidae</taxon>
        <taxon>Musca</taxon>
    </lineage>
</organism>
<dbReference type="Pfam" id="PF06477">
    <property type="entry name" value="DUF1091"/>
    <property type="match status" value="1"/>
</dbReference>
<proteinExistence type="predicted"/>
<evidence type="ECO:0000313" key="1">
    <source>
        <dbReference type="EnsemblMetazoa" id="MDOA016864-PA"/>
    </source>
</evidence>
<dbReference type="PANTHER" id="PTHR20898">
    <property type="entry name" value="DAEDALUS ON 3-RELATED-RELATED"/>
    <property type="match status" value="1"/>
</dbReference>
<name>A0A1I8NL21_MUSDO</name>
<gene>
    <name evidence="1" type="primary">105261737</name>
</gene>
<reference evidence="1" key="1">
    <citation type="submission" date="2020-05" db="UniProtKB">
        <authorList>
            <consortium name="EnsemblMetazoa"/>
        </authorList>
    </citation>
    <scope>IDENTIFICATION</scope>
    <source>
        <strain evidence="1">Aabys</strain>
    </source>
</reference>
<protein>
    <submittedName>
        <fullName evidence="1">Uncharacterized protein</fullName>
    </submittedName>
</protein>
<dbReference type="PANTHER" id="PTHR20898:SF0">
    <property type="entry name" value="DAEDALUS ON 3-RELATED"/>
    <property type="match status" value="1"/>
</dbReference>